<comment type="caution">
    <text evidence="1">The sequence shown here is derived from an EMBL/GenBank/DDBJ whole genome shotgun (WGS) entry which is preliminary data.</text>
</comment>
<organism evidence="1 2">
    <name type="scientific">Silvimonas amylolytica</name>
    <dbReference type="NCBI Taxonomy" id="449663"/>
    <lineage>
        <taxon>Bacteria</taxon>
        <taxon>Pseudomonadati</taxon>
        <taxon>Pseudomonadota</taxon>
        <taxon>Betaproteobacteria</taxon>
        <taxon>Neisseriales</taxon>
        <taxon>Chitinibacteraceae</taxon>
        <taxon>Silvimonas</taxon>
    </lineage>
</organism>
<gene>
    <name evidence="1" type="ORF">GCM10010971_35020</name>
</gene>
<protein>
    <recommendedName>
        <fullName evidence="3">Secreted protein</fullName>
    </recommendedName>
</protein>
<dbReference type="EMBL" id="BMLY01000007">
    <property type="protein sequence ID" value="GGP27683.1"/>
    <property type="molecule type" value="Genomic_DNA"/>
</dbReference>
<evidence type="ECO:0008006" key="3">
    <source>
        <dbReference type="Google" id="ProtNLM"/>
    </source>
</evidence>
<reference evidence="2" key="1">
    <citation type="journal article" date="2019" name="Int. J. Syst. Evol. Microbiol.">
        <title>The Global Catalogue of Microorganisms (GCM) 10K type strain sequencing project: providing services to taxonomists for standard genome sequencing and annotation.</title>
        <authorList>
            <consortium name="The Broad Institute Genomics Platform"/>
            <consortium name="The Broad Institute Genome Sequencing Center for Infectious Disease"/>
            <person name="Wu L."/>
            <person name="Ma J."/>
        </authorList>
    </citation>
    <scope>NUCLEOTIDE SEQUENCE [LARGE SCALE GENOMIC DNA]</scope>
    <source>
        <strain evidence="2">CGMCC 1.8860</strain>
    </source>
</reference>
<accession>A0ABQ2PQW3</accession>
<name>A0ABQ2PQW3_9NEIS</name>
<sequence length="96" mass="10353">MPAMVVGLCNALVSAFSICGRASHGKSKNPIMDIATRNITSHVSQRMIRPGALRKWVILAGRAGIQGNSVEGWTEIQAMVTKWAAIVCIEPHLTKV</sequence>
<evidence type="ECO:0000313" key="1">
    <source>
        <dbReference type="EMBL" id="GGP27683.1"/>
    </source>
</evidence>
<dbReference type="Proteomes" id="UP000621859">
    <property type="component" value="Unassembled WGS sequence"/>
</dbReference>
<keyword evidence="2" id="KW-1185">Reference proteome</keyword>
<evidence type="ECO:0000313" key="2">
    <source>
        <dbReference type="Proteomes" id="UP000621859"/>
    </source>
</evidence>
<proteinExistence type="predicted"/>